<dbReference type="OrthoDB" id="5483103at2"/>
<reference evidence="3 4" key="1">
    <citation type="journal article" date="2009" name="Environ. Microbiol.">
        <title>Genome sequence of Desulfobacterium autotrophicum HRM2, a marine sulfate reducer oxidizing organic carbon completely to carbon dioxide.</title>
        <authorList>
            <person name="Strittmatter A.W."/>
            <person name="Liesegang H."/>
            <person name="Rabus R."/>
            <person name="Decker I."/>
            <person name="Amann J."/>
            <person name="Andres S."/>
            <person name="Henne A."/>
            <person name="Fricke W.F."/>
            <person name="Martinez-Arias R."/>
            <person name="Bartels D."/>
            <person name="Goesmann A."/>
            <person name="Krause L."/>
            <person name="Puehler A."/>
            <person name="Klenk H.P."/>
            <person name="Richter M."/>
            <person name="Schuler M."/>
            <person name="Gloeckner F.O."/>
            <person name="Meyerdierks A."/>
            <person name="Gottschalk G."/>
            <person name="Amann R."/>
        </authorList>
    </citation>
    <scope>NUCLEOTIDE SEQUENCE [LARGE SCALE GENOMIC DNA]</scope>
    <source>
        <strain evidence="4">ATCC 43914 / DSM 3382 / HRM2</strain>
    </source>
</reference>
<dbReference type="Pfam" id="PF01553">
    <property type="entry name" value="Acyltransferase"/>
    <property type="match status" value="1"/>
</dbReference>
<dbReference type="eggNOG" id="COG2937">
    <property type="taxonomic scope" value="Bacteria"/>
</dbReference>
<dbReference type="GO" id="GO:0046168">
    <property type="term" value="P:glycerol-3-phosphate catabolic process"/>
    <property type="evidence" value="ECO:0007669"/>
    <property type="project" value="InterPro"/>
</dbReference>
<dbReference type="Pfam" id="PF01210">
    <property type="entry name" value="NAD_Gly3P_dh_N"/>
    <property type="match status" value="1"/>
</dbReference>
<evidence type="ECO:0000313" key="3">
    <source>
        <dbReference type="EMBL" id="ACN14177.1"/>
    </source>
</evidence>
<keyword evidence="4" id="KW-1185">Reference proteome</keyword>
<sequence>MTEKQQTIKKKRSFFKKSFSRLMTAAFNRISFVNLAERIANSEAGQPFLDRYNKLPLDWQNTDEINCIAVRLTMEQIEREGETVSRDEIEALVDEIAIRYKRKTHVDTAATMGLAFNHLFDNQNPDLPFTSPDKRELKHIEKLREYRRQGLGVVYLVNHSSHMDEFLVDLLWQDLGMGLPVFAAGQNMMVIKSLEKLLMTGSYVVLRQGASRHQVAALCNYCSALSRAGAQQGIFLEAWRGGARTRDGSLRYPKRLITLKGAINVESDLVIQPVALSYSAVPEDLMMCSRKSGISWLRGMGLLKTLARFPIHPKTFLWRSAKALYGRAYVTVPPPMLLSELKQAHAQDKTGISLDEFVALSSIKEIARNKKIMASQVTARGLVTARKHGQKNLTLAVKSEIAAIKEYHVETFGEAADFEDFIINNSAEEIVRDGLRTLKRRGVVNRFGKDLIGLPKVKDGIALSYYATHGDRRLYSPTASQNIVIVGAGNWGFALSSLIGNRLLDDKRYNNASLTIFDARKDVAAQMGLNRQGPGRFKDQLLPKNIFVTCDHPSAFRKASEVIVASKPETFEQDVRNILKVSEQPLTLIVATRGFIPGMNCIPFTAVRRLLSEYRRNDVEILTIAGPVSPNNVVDERQINGILAGPAPIIREISNMFNPNPERPILSSDPLGVQVADILARIYAIWVNFMISSKRITQTHETGFLMAEISAEACSLALALGANKETFNAGSIAWTASFITLCLDGVWRDFGRKAGLSVKKGKTPGRVVKKLNLQWIEEGKKLQSLIDIREALTCAHGLGVRMPVLEEMNATFLGEHEDTDDNSEV</sequence>
<dbReference type="InterPro" id="IPR011128">
    <property type="entry name" value="G3P_DH_NAD-dep_N"/>
</dbReference>
<dbReference type="Gene3D" id="1.10.1040.10">
    <property type="entry name" value="N-(1-d-carboxylethyl)-l-norvaline Dehydrogenase, domain 2"/>
    <property type="match status" value="1"/>
</dbReference>
<name>C0QL91_DESAH</name>
<protein>
    <submittedName>
        <fullName evidence="3">GpsA1</fullName>
        <ecNumber evidence="3">1.1.1.94</ecNumber>
    </submittedName>
</protein>
<dbReference type="InterPro" id="IPR013328">
    <property type="entry name" value="6PGD_dom2"/>
</dbReference>
<dbReference type="PRINTS" id="PR00077">
    <property type="entry name" value="GPDHDRGNASE"/>
</dbReference>
<evidence type="ECO:0000313" key="4">
    <source>
        <dbReference type="Proteomes" id="UP000000442"/>
    </source>
</evidence>
<dbReference type="Proteomes" id="UP000000442">
    <property type="component" value="Chromosome"/>
</dbReference>
<dbReference type="EMBL" id="CP001087">
    <property type="protein sequence ID" value="ACN14177.1"/>
    <property type="molecule type" value="Genomic_DNA"/>
</dbReference>
<dbReference type="EC" id="1.1.1.94" evidence="3"/>
<accession>C0QL91</accession>
<dbReference type="Gene3D" id="3.40.50.720">
    <property type="entry name" value="NAD(P)-binding Rossmann-like Domain"/>
    <property type="match status" value="1"/>
</dbReference>
<dbReference type="GO" id="GO:0016746">
    <property type="term" value="F:acyltransferase activity"/>
    <property type="evidence" value="ECO:0007669"/>
    <property type="project" value="InterPro"/>
</dbReference>
<dbReference type="SUPFAM" id="SSF69593">
    <property type="entry name" value="Glycerol-3-phosphate (1)-acyltransferase"/>
    <property type="match status" value="1"/>
</dbReference>
<dbReference type="InterPro" id="IPR036291">
    <property type="entry name" value="NAD(P)-bd_dom_sf"/>
</dbReference>
<dbReference type="eggNOG" id="COG0240">
    <property type="taxonomic scope" value="Bacteria"/>
</dbReference>
<dbReference type="PANTHER" id="PTHR11728:SF1">
    <property type="entry name" value="GLYCEROL-3-PHOSPHATE DEHYDROGENASE [NAD(+)] 2, CHLOROPLASTIC"/>
    <property type="match status" value="1"/>
</dbReference>
<evidence type="ECO:0000256" key="1">
    <source>
        <dbReference type="ARBA" id="ARBA00023002"/>
    </source>
</evidence>
<dbReference type="SUPFAM" id="SSF51735">
    <property type="entry name" value="NAD(P)-binding Rossmann-fold domains"/>
    <property type="match status" value="1"/>
</dbReference>
<dbReference type="RefSeq" id="WP_015902966.1">
    <property type="nucleotide sequence ID" value="NC_012108.1"/>
</dbReference>
<evidence type="ECO:0000259" key="2">
    <source>
        <dbReference type="SMART" id="SM00563"/>
    </source>
</evidence>
<dbReference type="GO" id="GO:0047952">
    <property type="term" value="F:glycerol-3-phosphate dehydrogenase [NAD(P)+] activity"/>
    <property type="evidence" value="ECO:0007669"/>
    <property type="project" value="UniProtKB-EC"/>
</dbReference>
<proteinExistence type="predicted"/>
<dbReference type="AlphaFoldDB" id="C0QL91"/>
<gene>
    <name evidence="3" type="primary">gpsA1</name>
    <name evidence="3" type="ordered locus">HRM2_10650</name>
</gene>
<dbReference type="PANTHER" id="PTHR11728">
    <property type="entry name" value="GLYCEROL-3-PHOSPHATE DEHYDROGENASE"/>
    <property type="match status" value="1"/>
</dbReference>
<organism evidence="3 4">
    <name type="scientific">Desulforapulum autotrophicum (strain ATCC 43914 / DSM 3382 / VKM B-1955 / HRM2)</name>
    <name type="common">Desulfobacterium autotrophicum</name>
    <dbReference type="NCBI Taxonomy" id="177437"/>
    <lineage>
        <taxon>Bacteria</taxon>
        <taxon>Pseudomonadati</taxon>
        <taxon>Thermodesulfobacteriota</taxon>
        <taxon>Desulfobacteria</taxon>
        <taxon>Desulfobacterales</taxon>
        <taxon>Desulfobacteraceae</taxon>
        <taxon>Desulforapulum</taxon>
    </lineage>
</organism>
<dbReference type="STRING" id="177437.HRM2_10650"/>
<dbReference type="GO" id="GO:0051287">
    <property type="term" value="F:NAD binding"/>
    <property type="evidence" value="ECO:0007669"/>
    <property type="project" value="InterPro"/>
</dbReference>
<feature type="domain" description="Phospholipid/glycerol acyltransferase" evidence="2">
    <location>
        <begin position="153"/>
        <end position="279"/>
    </location>
</feature>
<dbReference type="InterPro" id="IPR006168">
    <property type="entry name" value="G3P_DH_NAD-dep"/>
</dbReference>
<dbReference type="SMART" id="SM00563">
    <property type="entry name" value="PlsC"/>
    <property type="match status" value="1"/>
</dbReference>
<dbReference type="GO" id="GO:0005829">
    <property type="term" value="C:cytosol"/>
    <property type="evidence" value="ECO:0007669"/>
    <property type="project" value="TreeGrafter"/>
</dbReference>
<dbReference type="KEGG" id="dat:HRM2_10650"/>
<keyword evidence="1 3" id="KW-0560">Oxidoreductase</keyword>
<dbReference type="InterPro" id="IPR002123">
    <property type="entry name" value="Plipid/glycerol_acylTrfase"/>
</dbReference>
<dbReference type="HOGENOM" id="CLU_354030_0_0_7"/>